<dbReference type="PANTHER" id="PTHR23315">
    <property type="entry name" value="U BOX DOMAIN-CONTAINING"/>
    <property type="match status" value="1"/>
</dbReference>
<comment type="caution">
    <text evidence="9">The sequence shown here is derived from an EMBL/GenBank/DDBJ whole genome shotgun (WGS) entry which is preliminary data.</text>
</comment>
<dbReference type="SMART" id="SM00504">
    <property type="entry name" value="Ubox"/>
    <property type="match status" value="1"/>
</dbReference>
<evidence type="ECO:0000256" key="3">
    <source>
        <dbReference type="ARBA" id="ARBA00012483"/>
    </source>
</evidence>
<evidence type="ECO:0000256" key="6">
    <source>
        <dbReference type="ARBA" id="ARBA00022786"/>
    </source>
</evidence>
<dbReference type="InterPro" id="IPR000225">
    <property type="entry name" value="Armadillo"/>
</dbReference>
<dbReference type="InterPro" id="IPR013083">
    <property type="entry name" value="Znf_RING/FYVE/PHD"/>
</dbReference>
<keyword evidence="10" id="KW-1185">Reference proteome</keyword>
<dbReference type="InterPro" id="IPR058678">
    <property type="entry name" value="ARM_PUB"/>
</dbReference>
<dbReference type="InterPro" id="IPR011989">
    <property type="entry name" value="ARM-like"/>
</dbReference>
<dbReference type="SUPFAM" id="SSF57850">
    <property type="entry name" value="RING/U-box"/>
    <property type="match status" value="1"/>
</dbReference>
<dbReference type="Gene3D" id="1.25.10.10">
    <property type="entry name" value="Leucine-rich Repeat Variant"/>
    <property type="match status" value="2"/>
</dbReference>
<dbReference type="PROSITE" id="PS50176">
    <property type="entry name" value="ARM_REPEAT"/>
    <property type="match status" value="2"/>
</dbReference>
<dbReference type="CDD" id="cd16664">
    <property type="entry name" value="RING-Ubox_PUB"/>
    <property type="match status" value="1"/>
</dbReference>
<evidence type="ECO:0000256" key="1">
    <source>
        <dbReference type="ARBA" id="ARBA00000900"/>
    </source>
</evidence>
<feature type="domain" description="U-box" evidence="8">
    <location>
        <begin position="284"/>
        <end position="358"/>
    </location>
</feature>
<gene>
    <name evidence="9" type="ORF">P3X46_014426</name>
</gene>
<feature type="repeat" description="ARM" evidence="7">
    <location>
        <begin position="526"/>
        <end position="568"/>
    </location>
</feature>
<proteinExistence type="predicted"/>
<dbReference type="InterPro" id="IPR045210">
    <property type="entry name" value="RING-Ubox_PUB"/>
</dbReference>
<dbReference type="Pfam" id="PF25598">
    <property type="entry name" value="ARM_PUB"/>
    <property type="match status" value="1"/>
</dbReference>
<dbReference type="PROSITE" id="PS51698">
    <property type="entry name" value="U_BOX"/>
    <property type="match status" value="1"/>
</dbReference>
<evidence type="ECO:0000313" key="9">
    <source>
        <dbReference type="EMBL" id="KAJ9175926.1"/>
    </source>
</evidence>
<dbReference type="InterPro" id="IPR016024">
    <property type="entry name" value="ARM-type_fold"/>
</dbReference>
<organism evidence="9 10">
    <name type="scientific">Hevea brasiliensis</name>
    <name type="common">Para rubber tree</name>
    <name type="synonym">Siphonia brasiliensis</name>
    <dbReference type="NCBI Taxonomy" id="3981"/>
    <lineage>
        <taxon>Eukaryota</taxon>
        <taxon>Viridiplantae</taxon>
        <taxon>Streptophyta</taxon>
        <taxon>Embryophyta</taxon>
        <taxon>Tracheophyta</taxon>
        <taxon>Spermatophyta</taxon>
        <taxon>Magnoliopsida</taxon>
        <taxon>eudicotyledons</taxon>
        <taxon>Gunneridae</taxon>
        <taxon>Pentapetalae</taxon>
        <taxon>rosids</taxon>
        <taxon>fabids</taxon>
        <taxon>Malpighiales</taxon>
        <taxon>Euphorbiaceae</taxon>
        <taxon>Crotonoideae</taxon>
        <taxon>Micrandreae</taxon>
        <taxon>Hevea</taxon>
    </lineage>
</organism>
<dbReference type="InterPro" id="IPR003613">
    <property type="entry name" value="Ubox_domain"/>
</dbReference>
<evidence type="ECO:0000259" key="8">
    <source>
        <dbReference type="PROSITE" id="PS51698"/>
    </source>
</evidence>
<evidence type="ECO:0000256" key="5">
    <source>
        <dbReference type="ARBA" id="ARBA00022737"/>
    </source>
</evidence>
<dbReference type="SUPFAM" id="SSF48371">
    <property type="entry name" value="ARM repeat"/>
    <property type="match status" value="1"/>
</dbReference>
<keyword evidence="4" id="KW-0808">Transferase</keyword>
<sequence length="692" mass="76196">MDHVALPPNMISSGILPTGSLLESLIHMSNEVASMEKLPCLQARNISIMIRRIKLVSSLFEELQETNCPLPPSSILCLTELFYVIRRVKFLLQGCKDGSCLWGLIQTEFVSNQFYVLVKEMGRALDILPLSLLNLTADTREQVELLHKQAKRVDLLVDPKEVQRREELLQIMASHNEKNRKNRGFIDFVKVREVLSSIGLRSPSDYDEEILKLEAEAEKQAGTGGLIVVSNLNSLISLLTYSKSMIFNDEDEENEKVKEELKRQSASVNRNQDVSSSSQSILPNIPDEFRCPISLDLMKDPVIVASGHTYDRNSIAQWINAGHHTCPNSGQRLIHMALIPNYALKSLVHQWCQDNNIPMVDISPSSSSELERSNSKKKLYEEKAIDHISAIKAATDAVKMTAEFLVGKLAMGSLEIQRQAAYELRLLAKTGMDNRRIIAEAGAIPFLVTLLSSTDPRIQENAVTALLNLSIYDNNKSLIMAAGAIDSIINVLESGKTMESRENAAAAIFSLSMIYNCKVTIGARPRAIPALVRLLREGTTAGKRDAASALFNLAVCNANKASVVVAGAVPLLIELLVDDKAGITDDALTVLSLLISCPEGLEEIRNSRVLVPLLIDLLRFGSAKGKENSITLLLGLCKDGGEEVARRLLMNPRSIPSLQSLSVDGSLKARRKADALLRLLNRCCFQSQNPVG</sequence>
<comment type="catalytic activity">
    <reaction evidence="1">
        <text>S-ubiquitinyl-[E2 ubiquitin-conjugating enzyme]-L-cysteine + [acceptor protein]-L-lysine = [E2 ubiquitin-conjugating enzyme]-L-cysteine + N(6)-ubiquitinyl-[acceptor protein]-L-lysine.</text>
        <dbReference type="EC" id="2.3.2.27"/>
    </reaction>
</comment>
<dbReference type="Pfam" id="PF04564">
    <property type="entry name" value="U-box"/>
    <property type="match status" value="1"/>
</dbReference>
<reference evidence="9 10" key="1">
    <citation type="journal article" date="2023" name="Plant Biotechnol. J.">
        <title>Chromosome-level wild Hevea brasiliensis genome provides new tools for genomic-assisted breeding and valuable loci to elevate rubber yield.</title>
        <authorList>
            <person name="Cheng H."/>
            <person name="Song X."/>
            <person name="Hu Y."/>
            <person name="Wu T."/>
            <person name="Yang Q."/>
            <person name="An Z."/>
            <person name="Feng S."/>
            <person name="Deng Z."/>
            <person name="Wu W."/>
            <person name="Zeng X."/>
            <person name="Tu M."/>
            <person name="Wang X."/>
            <person name="Huang H."/>
        </authorList>
    </citation>
    <scope>NUCLEOTIDE SEQUENCE [LARGE SCALE GENOMIC DNA]</scope>
    <source>
        <strain evidence="9">MT/VB/25A 57/8</strain>
    </source>
</reference>
<keyword evidence="5" id="KW-0677">Repeat</keyword>
<evidence type="ECO:0000256" key="2">
    <source>
        <dbReference type="ARBA" id="ARBA00004906"/>
    </source>
</evidence>
<protein>
    <recommendedName>
        <fullName evidence="3">RING-type E3 ubiquitin transferase</fullName>
        <ecNumber evidence="3">2.3.2.27</ecNumber>
    </recommendedName>
</protein>
<keyword evidence="6" id="KW-0833">Ubl conjugation pathway</keyword>
<feature type="repeat" description="ARM" evidence="7">
    <location>
        <begin position="442"/>
        <end position="484"/>
    </location>
</feature>
<accession>A0ABQ9MAI9</accession>
<dbReference type="EC" id="2.3.2.27" evidence="3"/>
<dbReference type="EMBL" id="JARPOI010000008">
    <property type="protein sequence ID" value="KAJ9175926.1"/>
    <property type="molecule type" value="Genomic_DNA"/>
</dbReference>
<evidence type="ECO:0000256" key="7">
    <source>
        <dbReference type="PROSITE-ProRule" id="PRU00259"/>
    </source>
</evidence>
<dbReference type="Proteomes" id="UP001174677">
    <property type="component" value="Chromosome 8"/>
</dbReference>
<dbReference type="Pfam" id="PF25368">
    <property type="entry name" value="PUB10_N"/>
    <property type="match status" value="1"/>
</dbReference>
<comment type="pathway">
    <text evidence="2">Protein modification; protein ubiquitination.</text>
</comment>
<name>A0ABQ9MAI9_HEVBR</name>
<dbReference type="Gene3D" id="3.30.40.10">
    <property type="entry name" value="Zinc/RING finger domain, C3HC4 (zinc finger)"/>
    <property type="match status" value="1"/>
</dbReference>
<evidence type="ECO:0000256" key="4">
    <source>
        <dbReference type="ARBA" id="ARBA00022679"/>
    </source>
</evidence>
<dbReference type="SMART" id="SM00185">
    <property type="entry name" value="ARM"/>
    <property type="match status" value="4"/>
</dbReference>
<evidence type="ECO:0000313" key="10">
    <source>
        <dbReference type="Proteomes" id="UP001174677"/>
    </source>
</evidence>
<dbReference type="PANTHER" id="PTHR23315:SF224">
    <property type="entry name" value="U-BOX DOMAIN-CONTAINING PROTEIN 1"/>
    <property type="match status" value="1"/>
</dbReference>
<dbReference type="InterPro" id="IPR057623">
    <property type="entry name" value="PUB12-19-like_N"/>
</dbReference>